<keyword evidence="5 9" id="KW-0694">RNA-binding</keyword>
<protein>
    <recommendedName>
        <fullName evidence="9">LSM2-LSM8 complex subunit LSM8</fullName>
    </recommendedName>
</protein>
<dbReference type="PANTHER" id="PTHR15588">
    <property type="entry name" value="LSM1"/>
    <property type="match status" value="1"/>
</dbReference>
<dbReference type="Proteomes" id="UP000245383">
    <property type="component" value="Unassembled WGS sequence"/>
</dbReference>
<dbReference type="SMART" id="SM00651">
    <property type="entry name" value="Sm"/>
    <property type="match status" value="1"/>
</dbReference>
<evidence type="ECO:0000256" key="2">
    <source>
        <dbReference type="ARBA" id="ARBA00006850"/>
    </source>
</evidence>
<comment type="subunit">
    <text evidence="9">LSm subunits form a heteromer with a doughnut shape.</text>
</comment>
<proteinExistence type="inferred from homology"/>
<evidence type="ECO:0000256" key="3">
    <source>
        <dbReference type="ARBA" id="ARBA00022664"/>
    </source>
</evidence>
<reference evidence="11 12" key="1">
    <citation type="journal article" date="2018" name="MBio">
        <title>Comparative Genomics Reveals the Core Gene Toolbox for the Fungus-Insect Symbiosis.</title>
        <authorList>
            <person name="Wang Y."/>
            <person name="Stata M."/>
            <person name="Wang W."/>
            <person name="Stajich J.E."/>
            <person name="White M.M."/>
            <person name="Moncalvo J.M."/>
        </authorList>
    </citation>
    <scope>NUCLEOTIDE SEQUENCE [LARGE SCALE GENOMIC DNA]</scope>
    <source>
        <strain evidence="11 12">SWE-8-4</strain>
    </source>
</reference>
<name>A0A2T9YHJ4_9FUNG</name>
<dbReference type="EMBL" id="MBFR01000186">
    <property type="protein sequence ID" value="PVU91785.1"/>
    <property type="molecule type" value="Genomic_DNA"/>
</dbReference>
<dbReference type="InterPro" id="IPR034103">
    <property type="entry name" value="Lsm8"/>
</dbReference>
<dbReference type="InterPro" id="IPR044642">
    <property type="entry name" value="PTHR15588"/>
</dbReference>
<dbReference type="PROSITE" id="PS52002">
    <property type="entry name" value="SM"/>
    <property type="match status" value="1"/>
</dbReference>
<keyword evidence="6 9" id="KW-0508">mRNA splicing</keyword>
<dbReference type="InterPro" id="IPR001163">
    <property type="entry name" value="Sm_dom_euk/arc"/>
</dbReference>
<evidence type="ECO:0000256" key="9">
    <source>
        <dbReference type="RuleBase" id="RU365048"/>
    </source>
</evidence>
<evidence type="ECO:0000256" key="1">
    <source>
        <dbReference type="ARBA" id="ARBA00004123"/>
    </source>
</evidence>
<keyword evidence="12" id="KW-1185">Reference proteome</keyword>
<dbReference type="CDD" id="cd01727">
    <property type="entry name" value="LSm8"/>
    <property type="match status" value="1"/>
</dbReference>
<comment type="caution">
    <text evidence="11">The sequence shown here is derived from an EMBL/GenBank/DDBJ whole genome shotgun (WGS) entry which is preliminary data.</text>
</comment>
<dbReference type="GO" id="GO:0003729">
    <property type="term" value="F:mRNA binding"/>
    <property type="evidence" value="ECO:0007669"/>
    <property type="project" value="TreeGrafter"/>
</dbReference>
<evidence type="ECO:0000259" key="10">
    <source>
        <dbReference type="PROSITE" id="PS52002"/>
    </source>
</evidence>
<evidence type="ECO:0000256" key="5">
    <source>
        <dbReference type="ARBA" id="ARBA00022884"/>
    </source>
</evidence>
<dbReference type="AlphaFoldDB" id="A0A2T9YHJ4"/>
<keyword evidence="4 9" id="KW-0747">Spliceosome</keyword>
<evidence type="ECO:0000256" key="4">
    <source>
        <dbReference type="ARBA" id="ARBA00022728"/>
    </source>
</evidence>
<evidence type="ECO:0000256" key="7">
    <source>
        <dbReference type="ARBA" id="ARBA00023242"/>
    </source>
</evidence>
<gene>
    <name evidence="9" type="primary">LSM8</name>
    <name evidence="11" type="ORF">BB561_004209</name>
</gene>
<comment type="subcellular location">
    <subcellularLocation>
        <location evidence="1 9">Nucleus</location>
    </subcellularLocation>
</comment>
<evidence type="ECO:0000256" key="6">
    <source>
        <dbReference type="ARBA" id="ARBA00023187"/>
    </source>
</evidence>
<comment type="function">
    <text evidence="9">Plays role in pre-mRNA splicing as component of the U4/U6-U5 tri-snRNP complex that is involved in spliceosome assembly, and as component of the precatalytic spliceosome (spliceosome B complex). The heptameric LSM2-8 complex binds specifically to the 3'-terminal U-tract of U6 snRNA.</text>
</comment>
<sequence length="102" mass="11280">MSFLDIYLKQKVSVLTNDGRVLVGLLEGFDNKINLILNNAEERVFSLEAAVETIQLGLYILRGDSIAIVGLVDSETESSINWEELRASPLKPITYAPSLLTL</sequence>
<dbReference type="GO" id="GO:0046540">
    <property type="term" value="C:U4/U6 x U5 tri-snRNP complex"/>
    <property type="evidence" value="ECO:0007669"/>
    <property type="project" value="UniProtKB-UniRule"/>
</dbReference>
<feature type="domain" description="Sm" evidence="10">
    <location>
        <begin position="1"/>
        <end position="75"/>
    </location>
</feature>
<dbReference type="GO" id="GO:0005688">
    <property type="term" value="C:U6 snRNP"/>
    <property type="evidence" value="ECO:0007669"/>
    <property type="project" value="UniProtKB-UniRule"/>
</dbReference>
<comment type="similarity">
    <text evidence="2 9">Belongs to the snRNP Sm proteins family.</text>
</comment>
<dbReference type="OrthoDB" id="422364at2759"/>
<evidence type="ECO:0000313" key="12">
    <source>
        <dbReference type="Proteomes" id="UP000245383"/>
    </source>
</evidence>
<dbReference type="GO" id="GO:0000398">
    <property type="term" value="P:mRNA splicing, via spliceosome"/>
    <property type="evidence" value="ECO:0007669"/>
    <property type="project" value="UniProtKB-UniRule"/>
</dbReference>
<dbReference type="STRING" id="133385.A0A2T9YHJ4"/>
<dbReference type="Gene3D" id="2.30.30.100">
    <property type="match status" value="1"/>
</dbReference>
<accession>A0A2T9YHJ4</accession>
<keyword evidence="8 9" id="KW-0687">Ribonucleoprotein</keyword>
<keyword evidence="7 9" id="KW-0539">Nucleus</keyword>
<dbReference type="FunFam" id="2.30.30.100:FF:000027">
    <property type="entry name" value="U6 snRNA-associated Sm-like protein LSm8"/>
    <property type="match status" value="1"/>
</dbReference>
<dbReference type="SUPFAM" id="SSF50182">
    <property type="entry name" value="Sm-like ribonucleoproteins"/>
    <property type="match status" value="1"/>
</dbReference>
<dbReference type="InterPro" id="IPR047575">
    <property type="entry name" value="Sm"/>
</dbReference>
<keyword evidence="3 9" id="KW-0507">mRNA processing</keyword>
<dbReference type="Pfam" id="PF01423">
    <property type="entry name" value="LSM"/>
    <property type="match status" value="1"/>
</dbReference>
<evidence type="ECO:0000256" key="8">
    <source>
        <dbReference type="ARBA" id="ARBA00023274"/>
    </source>
</evidence>
<dbReference type="InterPro" id="IPR010920">
    <property type="entry name" value="LSM_dom_sf"/>
</dbReference>
<dbReference type="PANTHER" id="PTHR15588:SF9">
    <property type="entry name" value="U6 SNRNA-ASSOCIATED SM-LIKE PROTEIN LSM8"/>
    <property type="match status" value="1"/>
</dbReference>
<dbReference type="GO" id="GO:0071011">
    <property type="term" value="C:precatalytic spliceosome"/>
    <property type="evidence" value="ECO:0007669"/>
    <property type="project" value="TreeGrafter"/>
</dbReference>
<evidence type="ECO:0000313" key="11">
    <source>
        <dbReference type="EMBL" id="PVU91785.1"/>
    </source>
</evidence>
<organism evidence="11 12">
    <name type="scientific">Smittium simulii</name>
    <dbReference type="NCBI Taxonomy" id="133385"/>
    <lineage>
        <taxon>Eukaryota</taxon>
        <taxon>Fungi</taxon>
        <taxon>Fungi incertae sedis</taxon>
        <taxon>Zoopagomycota</taxon>
        <taxon>Kickxellomycotina</taxon>
        <taxon>Harpellomycetes</taxon>
        <taxon>Harpellales</taxon>
        <taxon>Legeriomycetaceae</taxon>
        <taxon>Smittium</taxon>
    </lineage>
</organism>